<dbReference type="PANTHER" id="PTHR12304">
    <property type="entry name" value="INOSINE-URIDINE PREFERRING NUCLEOSIDE HYDROLASE"/>
    <property type="match status" value="1"/>
</dbReference>
<reference evidence="4" key="2">
    <citation type="journal article" date="2021" name="PeerJ">
        <title>Extensive microbial diversity within the chicken gut microbiome revealed by metagenomics and culture.</title>
        <authorList>
            <person name="Gilroy R."/>
            <person name="Ravi A."/>
            <person name="Getino M."/>
            <person name="Pursley I."/>
            <person name="Horton D.L."/>
            <person name="Alikhan N.F."/>
            <person name="Baker D."/>
            <person name="Gharbi K."/>
            <person name="Hall N."/>
            <person name="Watson M."/>
            <person name="Adriaenssens E.M."/>
            <person name="Foster-Nyarko E."/>
            <person name="Jarju S."/>
            <person name="Secka A."/>
            <person name="Antonio M."/>
            <person name="Oren A."/>
            <person name="Chaudhuri R.R."/>
            <person name="La Ragione R."/>
            <person name="Hildebrand F."/>
            <person name="Pallen M.J."/>
        </authorList>
    </citation>
    <scope>NUCLEOTIDE SEQUENCE</scope>
    <source>
        <strain evidence="4">C6-149</strain>
    </source>
</reference>
<dbReference type="InterPro" id="IPR023186">
    <property type="entry name" value="IUNH"/>
</dbReference>
<protein>
    <submittedName>
        <fullName evidence="4">Ribonucleoside hydrolase RihC</fullName>
    </submittedName>
</protein>
<evidence type="ECO:0000256" key="2">
    <source>
        <dbReference type="ARBA" id="ARBA00023295"/>
    </source>
</evidence>
<accession>A0A9D9H8L2</accession>
<reference evidence="4" key="1">
    <citation type="submission" date="2020-10" db="EMBL/GenBank/DDBJ databases">
        <authorList>
            <person name="Gilroy R."/>
        </authorList>
    </citation>
    <scope>NUCLEOTIDE SEQUENCE</scope>
    <source>
        <strain evidence="4">C6-149</strain>
    </source>
</reference>
<dbReference type="EMBL" id="JADIMP010000085">
    <property type="protein sequence ID" value="MBO8441809.1"/>
    <property type="molecule type" value="Genomic_DNA"/>
</dbReference>
<dbReference type="Gene3D" id="3.90.245.10">
    <property type="entry name" value="Ribonucleoside hydrolase-like"/>
    <property type="match status" value="1"/>
</dbReference>
<dbReference type="NCBIfam" id="NF008036">
    <property type="entry name" value="PRK10768.1"/>
    <property type="match status" value="1"/>
</dbReference>
<keyword evidence="2" id="KW-0326">Glycosidase</keyword>
<dbReference type="Proteomes" id="UP000823614">
    <property type="component" value="Unassembled WGS sequence"/>
</dbReference>
<evidence type="ECO:0000259" key="3">
    <source>
        <dbReference type="Pfam" id="PF01156"/>
    </source>
</evidence>
<dbReference type="CDD" id="cd02651">
    <property type="entry name" value="nuc_hydro_IU_UC_XIUA"/>
    <property type="match status" value="1"/>
</dbReference>
<dbReference type="InterPro" id="IPR001910">
    <property type="entry name" value="Inosine/uridine_hydrolase_dom"/>
</dbReference>
<evidence type="ECO:0000256" key="1">
    <source>
        <dbReference type="ARBA" id="ARBA00022801"/>
    </source>
</evidence>
<comment type="caution">
    <text evidence="4">The sequence shown here is derived from an EMBL/GenBank/DDBJ whole genome shotgun (WGS) entry which is preliminary data.</text>
</comment>
<dbReference type="GO" id="GO:0008477">
    <property type="term" value="F:purine nucleosidase activity"/>
    <property type="evidence" value="ECO:0007669"/>
    <property type="project" value="TreeGrafter"/>
</dbReference>
<sequence>MKNYDIIMDMDPGIDDAVALTLALHNSNLNLKLITTVAGNVSVEKTTINALKITNFFNKDIPIAKGASHPLIKKFEDASHVHGESGMDGYNFDKPTNNPINMNAVNALYQTIKNNDKKVILISTGAFTNIALLLTQYPDVKSNIEKIVFMGGSVHSGNMTSVAEFNMFSDPHAGKIMINSGIPLVMVGLDVTKQSLLTNDTLEKIKPLGPVGKMLYGIISHDFDHSDSGTAVHDANTIFYLLHPEAFQTKDYWIDVVTEGPALGATVADVRSAYHTDTNVSVCLKEDQVAFNNWILQEIKKIADNY</sequence>
<organism evidence="4 5">
    <name type="scientific">Candidatus Gallilactobacillus intestinavium</name>
    <dbReference type="NCBI Taxonomy" id="2840838"/>
    <lineage>
        <taxon>Bacteria</taxon>
        <taxon>Bacillati</taxon>
        <taxon>Bacillota</taxon>
        <taxon>Bacilli</taxon>
        <taxon>Lactobacillales</taxon>
        <taxon>Lactobacillaceae</taxon>
        <taxon>Lactobacillaceae incertae sedis</taxon>
        <taxon>Candidatus Gallilactobacillus</taxon>
    </lineage>
</organism>
<evidence type="ECO:0000313" key="5">
    <source>
        <dbReference type="Proteomes" id="UP000823614"/>
    </source>
</evidence>
<dbReference type="GO" id="GO:0045437">
    <property type="term" value="F:uridine nucleosidase activity"/>
    <property type="evidence" value="ECO:0007669"/>
    <property type="project" value="UniProtKB-ARBA"/>
</dbReference>
<dbReference type="Pfam" id="PF01156">
    <property type="entry name" value="IU_nuc_hydro"/>
    <property type="match status" value="1"/>
</dbReference>
<dbReference type="GO" id="GO:0006152">
    <property type="term" value="P:purine nucleoside catabolic process"/>
    <property type="evidence" value="ECO:0007669"/>
    <property type="project" value="TreeGrafter"/>
</dbReference>
<gene>
    <name evidence="4" type="primary">rihC</name>
    <name evidence="4" type="ORF">IAA89_05205</name>
</gene>
<dbReference type="PANTHER" id="PTHR12304:SF15">
    <property type="entry name" value="NON-SPECIFIC RIBONUCLEOSIDE HYDROLASE RIHC"/>
    <property type="match status" value="1"/>
</dbReference>
<name>A0A9D9H8L2_9LACO</name>
<dbReference type="PROSITE" id="PS01247">
    <property type="entry name" value="IUNH"/>
    <property type="match status" value="1"/>
</dbReference>
<dbReference type="SUPFAM" id="SSF53590">
    <property type="entry name" value="Nucleoside hydrolase"/>
    <property type="match status" value="1"/>
</dbReference>
<dbReference type="GO" id="GO:0005829">
    <property type="term" value="C:cytosol"/>
    <property type="evidence" value="ECO:0007669"/>
    <property type="project" value="TreeGrafter"/>
</dbReference>
<dbReference type="InterPro" id="IPR015910">
    <property type="entry name" value="I/U_nuclsd_hydro_CS"/>
</dbReference>
<proteinExistence type="predicted"/>
<feature type="domain" description="Inosine/uridine-preferring nucleoside hydrolase" evidence="3">
    <location>
        <begin position="6"/>
        <end position="292"/>
    </location>
</feature>
<keyword evidence="1 4" id="KW-0378">Hydrolase</keyword>
<dbReference type="AlphaFoldDB" id="A0A9D9H8L2"/>
<evidence type="ECO:0000313" key="4">
    <source>
        <dbReference type="EMBL" id="MBO8441809.1"/>
    </source>
</evidence>
<dbReference type="InterPro" id="IPR036452">
    <property type="entry name" value="Ribo_hydro-like"/>
</dbReference>